<proteinExistence type="predicted"/>
<dbReference type="Proteomes" id="UP001550535">
    <property type="component" value="Unassembled WGS sequence"/>
</dbReference>
<dbReference type="RefSeq" id="WP_357992986.1">
    <property type="nucleotide sequence ID" value="NZ_JBEYBR010000084.1"/>
</dbReference>
<gene>
    <name evidence="1" type="ORF">ABZ507_26485</name>
</gene>
<keyword evidence="2" id="KW-1185">Reference proteome</keyword>
<evidence type="ECO:0000313" key="2">
    <source>
        <dbReference type="Proteomes" id="UP001550535"/>
    </source>
</evidence>
<organism evidence="1 2">
    <name type="scientific">Nocardia niwae</name>
    <dbReference type="NCBI Taxonomy" id="626084"/>
    <lineage>
        <taxon>Bacteria</taxon>
        <taxon>Bacillati</taxon>
        <taxon>Actinomycetota</taxon>
        <taxon>Actinomycetes</taxon>
        <taxon>Mycobacteriales</taxon>
        <taxon>Nocardiaceae</taxon>
        <taxon>Nocardia</taxon>
    </lineage>
</organism>
<sequence length="115" mass="12570">MTDLEASAGAGGEAPPDWQNLVYEVFNADYSVGVACDRSGVIVGLHIGDEVWENTDAWLAAEIVRVAHLAHEKSRVGWRTEMQYHGVLPHVAEAYGLPTEAQYMAMEKAEFGGNH</sequence>
<accession>A0ABV2XHM8</accession>
<evidence type="ECO:0000313" key="1">
    <source>
        <dbReference type="EMBL" id="MEU2125367.1"/>
    </source>
</evidence>
<name>A0ABV2XHM8_9NOCA</name>
<reference evidence="1 2" key="1">
    <citation type="submission" date="2024-06" db="EMBL/GenBank/DDBJ databases">
        <title>The Natural Products Discovery Center: Release of the First 8490 Sequenced Strains for Exploring Actinobacteria Biosynthetic Diversity.</title>
        <authorList>
            <person name="Kalkreuter E."/>
            <person name="Kautsar S.A."/>
            <person name="Yang D."/>
            <person name="Bader C.D."/>
            <person name="Teijaro C.N."/>
            <person name="Fluegel L."/>
            <person name="Davis C.M."/>
            <person name="Simpson J.R."/>
            <person name="Lauterbach L."/>
            <person name="Steele A.D."/>
            <person name="Gui C."/>
            <person name="Meng S."/>
            <person name="Li G."/>
            <person name="Viehrig K."/>
            <person name="Ye F."/>
            <person name="Su P."/>
            <person name="Kiefer A.F."/>
            <person name="Nichols A."/>
            <person name="Cepeda A.J."/>
            <person name="Yan W."/>
            <person name="Fan B."/>
            <person name="Jiang Y."/>
            <person name="Adhikari A."/>
            <person name="Zheng C.-J."/>
            <person name="Schuster L."/>
            <person name="Cowan T.M."/>
            <person name="Smanski M.J."/>
            <person name="Chevrette M.G."/>
            <person name="De Carvalho L.P.S."/>
            <person name="Shen B."/>
        </authorList>
    </citation>
    <scope>NUCLEOTIDE SEQUENCE [LARGE SCALE GENOMIC DNA]</scope>
    <source>
        <strain evidence="1 2">NPDC019434</strain>
    </source>
</reference>
<comment type="caution">
    <text evidence="1">The sequence shown here is derived from an EMBL/GenBank/DDBJ whole genome shotgun (WGS) entry which is preliminary data.</text>
</comment>
<dbReference type="EMBL" id="JBEYBR010000084">
    <property type="protein sequence ID" value="MEU2125367.1"/>
    <property type="molecule type" value="Genomic_DNA"/>
</dbReference>
<protein>
    <submittedName>
        <fullName evidence="1">Uncharacterized protein</fullName>
    </submittedName>
</protein>